<evidence type="ECO:0000313" key="2">
    <source>
        <dbReference type="Proteomes" id="UP001062846"/>
    </source>
</evidence>
<sequence length="95" mass="11491">MYLCRLRSGGSESDDEGRGRTIGFCRSMRRGTSRRRRRWIKLRRRWRMGRWWQRDNDVGRERERGGELETVERQMGVGSVFVFNVEWGLCGQKRH</sequence>
<proteinExistence type="predicted"/>
<name>A0ACC0NC63_RHOML</name>
<organism evidence="1 2">
    <name type="scientific">Rhododendron molle</name>
    <name type="common">Chinese azalea</name>
    <name type="synonym">Azalea mollis</name>
    <dbReference type="NCBI Taxonomy" id="49168"/>
    <lineage>
        <taxon>Eukaryota</taxon>
        <taxon>Viridiplantae</taxon>
        <taxon>Streptophyta</taxon>
        <taxon>Embryophyta</taxon>
        <taxon>Tracheophyta</taxon>
        <taxon>Spermatophyta</taxon>
        <taxon>Magnoliopsida</taxon>
        <taxon>eudicotyledons</taxon>
        <taxon>Gunneridae</taxon>
        <taxon>Pentapetalae</taxon>
        <taxon>asterids</taxon>
        <taxon>Ericales</taxon>
        <taxon>Ericaceae</taxon>
        <taxon>Ericoideae</taxon>
        <taxon>Rhodoreae</taxon>
        <taxon>Rhododendron</taxon>
    </lineage>
</organism>
<protein>
    <submittedName>
        <fullName evidence="1">Uncharacterized protein</fullName>
    </submittedName>
</protein>
<comment type="caution">
    <text evidence="1">The sequence shown here is derived from an EMBL/GenBank/DDBJ whole genome shotgun (WGS) entry which is preliminary data.</text>
</comment>
<dbReference type="Proteomes" id="UP001062846">
    <property type="component" value="Chromosome 6"/>
</dbReference>
<evidence type="ECO:0000313" key="1">
    <source>
        <dbReference type="EMBL" id="KAI8550923.1"/>
    </source>
</evidence>
<keyword evidence="2" id="KW-1185">Reference proteome</keyword>
<accession>A0ACC0NC63</accession>
<dbReference type="EMBL" id="CM046393">
    <property type="protein sequence ID" value="KAI8550923.1"/>
    <property type="molecule type" value="Genomic_DNA"/>
</dbReference>
<reference evidence="1" key="1">
    <citation type="submission" date="2022-02" db="EMBL/GenBank/DDBJ databases">
        <title>Plant Genome Project.</title>
        <authorList>
            <person name="Zhang R.-G."/>
        </authorList>
    </citation>
    <scope>NUCLEOTIDE SEQUENCE</scope>
    <source>
        <strain evidence="1">AT1</strain>
    </source>
</reference>
<gene>
    <name evidence="1" type="ORF">RHMOL_Rhmol06G0145200</name>
</gene>